<gene>
    <name evidence="9" type="ORF">GMDG_05305</name>
</gene>
<dbReference type="PROSITE" id="PS50862">
    <property type="entry name" value="AA_TRNA_LIGASE_II"/>
    <property type="match status" value="1"/>
</dbReference>
<keyword evidence="7 9" id="KW-0030">Aminoacyl-tRNA synthetase</keyword>
<dbReference type="EMBL" id="GL573278">
    <property type="protein sequence ID" value="ELR02232.1"/>
    <property type="molecule type" value="Genomic_DNA"/>
</dbReference>
<name>L8FMU3_PSED2</name>
<dbReference type="InterPro" id="IPR004522">
    <property type="entry name" value="Asn-tRNA-ligase"/>
</dbReference>
<dbReference type="InterPro" id="IPR045864">
    <property type="entry name" value="aa-tRNA-synth_II/BPL/LPL"/>
</dbReference>
<dbReference type="AlphaFoldDB" id="L8FMU3"/>
<keyword evidence="3" id="KW-0436">Ligase</keyword>
<dbReference type="OrthoDB" id="43906at2759"/>
<evidence type="ECO:0000256" key="5">
    <source>
        <dbReference type="ARBA" id="ARBA00022840"/>
    </source>
</evidence>
<comment type="similarity">
    <text evidence="1">Belongs to the class-II aminoacyl-tRNA synthetase family.</text>
</comment>
<dbReference type="CDD" id="cd00776">
    <property type="entry name" value="AsxRS_core"/>
    <property type="match status" value="1"/>
</dbReference>
<evidence type="ECO:0000313" key="10">
    <source>
        <dbReference type="Proteomes" id="UP000011064"/>
    </source>
</evidence>
<dbReference type="PANTHER" id="PTHR22594:SF34">
    <property type="entry name" value="ASPARAGINE--TRNA LIGASE, MITOCHONDRIAL-RELATED"/>
    <property type="match status" value="1"/>
</dbReference>
<dbReference type="STRING" id="658429.L8FMU3"/>
<organism evidence="9 10">
    <name type="scientific">Pseudogymnoascus destructans (strain ATCC MYA-4855 / 20631-21)</name>
    <name type="common">Bat white-nose syndrome fungus</name>
    <name type="synonym">Geomyces destructans</name>
    <dbReference type="NCBI Taxonomy" id="658429"/>
    <lineage>
        <taxon>Eukaryota</taxon>
        <taxon>Fungi</taxon>
        <taxon>Dikarya</taxon>
        <taxon>Ascomycota</taxon>
        <taxon>Pezizomycotina</taxon>
        <taxon>Leotiomycetes</taxon>
        <taxon>Thelebolales</taxon>
        <taxon>Thelebolaceae</taxon>
        <taxon>Pseudogymnoascus</taxon>
    </lineage>
</organism>
<reference evidence="10" key="1">
    <citation type="submission" date="2010-09" db="EMBL/GenBank/DDBJ databases">
        <title>The genome sequence of Geomyces destructans 20631-21.</title>
        <authorList>
            <consortium name="The Broad Institute Genome Sequencing Platform"/>
            <person name="Cuomo C.A."/>
            <person name="Blehert D.S."/>
            <person name="Lorch J.M."/>
            <person name="Young S.K."/>
            <person name="Zeng Q."/>
            <person name="Gargeya S."/>
            <person name="Fitzgerald M."/>
            <person name="Haas B."/>
            <person name="Abouelleil A."/>
            <person name="Alvarado L."/>
            <person name="Arachchi H.M."/>
            <person name="Berlin A."/>
            <person name="Brown A."/>
            <person name="Chapman S.B."/>
            <person name="Chen Z."/>
            <person name="Dunbar C."/>
            <person name="Freedman E."/>
            <person name="Gearin G."/>
            <person name="Gellesch M."/>
            <person name="Goldberg J."/>
            <person name="Griggs A."/>
            <person name="Gujja S."/>
            <person name="Heiman D."/>
            <person name="Howarth C."/>
            <person name="Larson L."/>
            <person name="Lui A."/>
            <person name="MacDonald P.J.P."/>
            <person name="Montmayeur A."/>
            <person name="Murphy C."/>
            <person name="Neiman D."/>
            <person name="Pearson M."/>
            <person name="Priest M."/>
            <person name="Roberts A."/>
            <person name="Saif S."/>
            <person name="Shea T."/>
            <person name="Shenoy N."/>
            <person name="Sisk P."/>
            <person name="Stolte C."/>
            <person name="Sykes S."/>
            <person name="Wortman J."/>
            <person name="Nusbaum C."/>
            <person name="Birren B."/>
        </authorList>
    </citation>
    <scope>NUCLEOTIDE SEQUENCE [LARGE SCALE GENOMIC DNA]</scope>
    <source>
        <strain evidence="10">ATCC MYA-4855 / 20631-21</strain>
    </source>
</reference>
<protein>
    <recommendedName>
        <fullName evidence="2">asparagine--tRNA ligase</fullName>
        <ecNumber evidence="2">6.1.1.22</ecNumber>
    </recommendedName>
</protein>
<keyword evidence="10" id="KW-1185">Reference proteome</keyword>
<dbReference type="Proteomes" id="UP000011064">
    <property type="component" value="Unassembled WGS sequence"/>
</dbReference>
<keyword evidence="4" id="KW-0547">Nucleotide-binding</keyword>
<evidence type="ECO:0000256" key="7">
    <source>
        <dbReference type="ARBA" id="ARBA00023146"/>
    </source>
</evidence>
<dbReference type="GO" id="GO:0005739">
    <property type="term" value="C:mitochondrion"/>
    <property type="evidence" value="ECO:0007669"/>
    <property type="project" value="TreeGrafter"/>
</dbReference>
<dbReference type="NCBIfam" id="TIGR00457">
    <property type="entry name" value="asnS"/>
    <property type="match status" value="1"/>
</dbReference>
<dbReference type="SUPFAM" id="SSF55681">
    <property type="entry name" value="Class II aaRS and biotin synthetases"/>
    <property type="match status" value="1"/>
</dbReference>
<dbReference type="Gene3D" id="3.30.930.10">
    <property type="entry name" value="Bira Bifunctional Protein, Domain 2"/>
    <property type="match status" value="1"/>
</dbReference>
<keyword evidence="6" id="KW-0648">Protein biosynthesis</keyword>
<evidence type="ECO:0000313" key="9">
    <source>
        <dbReference type="EMBL" id="ELR02232.1"/>
    </source>
</evidence>
<evidence type="ECO:0000256" key="4">
    <source>
        <dbReference type="ARBA" id="ARBA00022741"/>
    </source>
</evidence>
<sequence length="427" mass="46635">MKLNSLCSLTTGAAVHLTGQWTASPAKATQASELHVNAIDLLGASNATTYPLQKKFQTVEYLRTLPHLRARLPSNALLLRLRSRAIAHLTTFFASREFTQTHPPILTSSDCEGAGEVFGISTAAESPSDSSASAASGEPAAAPGSAAVPFFRTPKYLTVSSQLHLEALAQAVGGVWTLSPTFRAERSDTARHLSEFYMLEAEATFVSSLDEVMDLAEDMIRSVTRGLNDSTIGEEVLRGHRREGEEGIDLERRWKGILEGPWPRITYTEAIDALVASGEAFEHFPVWGAGLQAEHERFLAREVGKRGPVFVTKYPADIKPFYMLPSSTSRAGEDRQTVDCFDLLLPDVCEVAGGSLREHSLEPLQAAMRTHGVAEEGMEWYTDLRRWGSVPHGGFGVGFDRLLAYLGGVGNIREVVAFPRWVGRCEC</sequence>
<dbReference type="Pfam" id="PF00152">
    <property type="entry name" value="tRNA-synt_2"/>
    <property type="match status" value="1"/>
</dbReference>
<feature type="domain" description="Aminoacyl-transfer RNA synthetases class-II family profile" evidence="8">
    <location>
        <begin position="79"/>
        <end position="419"/>
    </location>
</feature>
<dbReference type="InterPro" id="IPR006195">
    <property type="entry name" value="aa-tRNA-synth_II"/>
</dbReference>
<keyword evidence="5" id="KW-0067">ATP-binding</keyword>
<dbReference type="InParanoid" id="L8FMU3"/>
<dbReference type="EC" id="6.1.1.22" evidence="2"/>
<dbReference type="PRINTS" id="PR01042">
    <property type="entry name" value="TRNASYNTHASP"/>
</dbReference>
<dbReference type="GO" id="GO:0004816">
    <property type="term" value="F:asparagine-tRNA ligase activity"/>
    <property type="evidence" value="ECO:0007669"/>
    <property type="project" value="UniProtKB-EC"/>
</dbReference>
<evidence type="ECO:0000256" key="1">
    <source>
        <dbReference type="ARBA" id="ARBA00008226"/>
    </source>
</evidence>
<dbReference type="GO" id="GO:0005524">
    <property type="term" value="F:ATP binding"/>
    <property type="evidence" value="ECO:0007669"/>
    <property type="project" value="UniProtKB-KW"/>
</dbReference>
<accession>L8FMU3</accession>
<dbReference type="GO" id="GO:0006421">
    <property type="term" value="P:asparaginyl-tRNA aminoacylation"/>
    <property type="evidence" value="ECO:0007669"/>
    <property type="project" value="InterPro"/>
</dbReference>
<dbReference type="InterPro" id="IPR004364">
    <property type="entry name" value="Aa-tRNA-synt_II"/>
</dbReference>
<dbReference type="HOGENOM" id="CLU_004553_2_0_1"/>
<proteinExistence type="inferred from homology"/>
<dbReference type="InterPro" id="IPR002312">
    <property type="entry name" value="Asp/Asn-tRNA-synth_IIb"/>
</dbReference>
<evidence type="ECO:0000259" key="8">
    <source>
        <dbReference type="PROSITE" id="PS50862"/>
    </source>
</evidence>
<evidence type="ECO:0000256" key="3">
    <source>
        <dbReference type="ARBA" id="ARBA00022598"/>
    </source>
</evidence>
<evidence type="ECO:0000256" key="2">
    <source>
        <dbReference type="ARBA" id="ARBA00012816"/>
    </source>
</evidence>
<dbReference type="VEuPathDB" id="FungiDB:GMDG_05305"/>
<dbReference type="FunCoup" id="L8FMU3">
    <property type="interactions" value="473"/>
</dbReference>
<evidence type="ECO:0000256" key="6">
    <source>
        <dbReference type="ARBA" id="ARBA00022917"/>
    </source>
</evidence>
<dbReference type="PANTHER" id="PTHR22594">
    <property type="entry name" value="ASPARTYL/LYSYL-TRNA SYNTHETASE"/>
    <property type="match status" value="1"/>
</dbReference>